<dbReference type="EMBL" id="FNXB01000008">
    <property type="protein sequence ID" value="SEH69022.1"/>
    <property type="molecule type" value="Genomic_DNA"/>
</dbReference>
<name>A0A1H8I6A1_9HYPH</name>
<feature type="transmembrane region" description="Helical" evidence="1">
    <location>
        <begin position="42"/>
        <end position="65"/>
    </location>
</feature>
<evidence type="ECO:0000313" key="4">
    <source>
        <dbReference type="Proteomes" id="UP000183063"/>
    </source>
</evidence>
<reference evidence="3 5" key="2">
    <citation type="submission" date="2016-10" db="EMBL/GenBank/DDBJ databases">
        <authorList>
            <person name="Varghese N."/>
            <person name="Submissions S."/>
        </authorList>
    </citation>
    <scope>NUCLEOTIDE SEQUENCE [LARGE SCALE GENOMIC DNA]</scope>
    <source>
        <strain evidence="3 5">CGMCC 1.7071</strain>
    </source>
</reference>
<protein>
    <submittedName>
        <fullName evidence="2">Uncharacterized protein</fullName>
    </submittedName>
</protein>
<reference evidence="4" key="1">
    <citation type="submission" date="2016-10" db="EMBL/GenBank/DDBJ databases">
        <authorList>
            <person name="Wibberg D."/>
        </authorList>
    </citation>
    <scope>NUCLEOTIDE SEQUENCE [LARGE SCALE GENOMIC DNA]</scope>
</reference>
<feature type="transmembrane region" description="Helical" evidence="1">
    <location>
        <begin position="120"/>
        <end position="139"/>
    </location>
</feature>
<sequence length="157" mass="17653">MTTSRARYSWLLTMQAIGSASLLSQCYPLYSRLLDDPGHVQVYADMPIVTVLGLGIALVQSAHWYRVFKVALPVRDAHVVLGQLVLFTSRLAFIIASALFSLVLFRHLPEIDFGQHWGGYVWRGLLLLAVLFSVFCFTTELERLGLALRGQERTPDD</sequence>
<keyword evidence="1" id="KW-1133">Transmembrane helix</keyword>
<reference evidence="2" key="3">
    <citation type="submission" date="2016-10" db="EMBL/GenBank/DDBJ databases">
        <authorList>
            <person name="de Groot N.N."/>
        </authorList>
    </citation>
    <scope>NUCLEOTIDE SEQUENCE [LARGE SCALE GENOMIC DNA]</scope>
    <source>
        <strain evidence="2">CCBAU85039</strain>
    </source>
</reference>
<keyword evidence="1" id="KW-0472">Membrane</keyword>
<dbReference type="Proteomes" id="UP000183063">
    <property type="component" value="Unassembled WGS sequence"/>
</dbReference>
<proteinExistence type="predicted"/>
<evidence type="ECO:0000313" key="5">
    <source>
        <dbReference type="Proteomes" id="UP000198939"/>
    </source>
</evidence>
<evidence type="ECO:0000313" key="2">
    <source>
        <dbReference type="EMBL" id="SEH69022.1"/>
    </source>
</evidence>
<accession>A0A1H8I6A1</accession>
<keyword evidence="5" id="KW-1185">Reference proteome</keyword>
<evidence type="ECO:0000313" key="3">
    <source>
        <dbReference type="EMBL" id="SEN63368.1"/>
    </source>
</evidence>
<feature type="transmembrane region" description="Helical" evidence="1">
    <location>
        <begin position="77"/>
        <end position="100"/>
    </location>
</feature>
<dbReference type="AlphaFoldDB" id="A0A1H8I6A1"/>
<dbReference type="STRING" id="501024.RTCCBAU85039_1795"/>
<gene>
    <name evidence="2" type="ORF">RTCCBAU85039_1795</name>
    <name evidence="3" type="ORF">SAMN05216228_10065</name>
</gene>
<dbReference type="EMBL" id="FOCV01000006">
    <property type="protein sequence ID" value="SEN63368.1"/>
    <property type="molecule type" value="Genomic_DNA"/>
</dbReference>
<keyword evidence="1" id="KW-0812">Transmembrane</keyword>
<evidence type="ECO:0000256" key="1">
    <source>
        <dbReference type="SAM" id="Phobius"/>
    </source>
</evidence>
<dbReference type="Proteomes" id="UP000198939">
    <property type="component" value="Unassembled WGS sequence"/>
</dbReference>
<organism evidence="2 4">
    <name type="scientific">Rhizobium tibeticum</name>
    <dbReference type="NCBI Taxonomy" id="501024"/>
    <lineage>
        <taxon>Bacteria</taxon>
        <taxon>Pseudomonadati</taxon>
        <taxon>Pseudomonadota</taxon>
        <taxon>Alphaproteobacteria</taxon>
        <taxon>Hyphomicrobiales</taxon>
        <taxon>Rhizobiaceae</taxon>
        <taxon>Rhizobium/Agrobacterium group</taxon>
        <taxon>Rhizobium</taxon>
    </lineage>
</organism>